<dbReference type="SUPFAM" id="SSF58014">
    <property type="entry name" value="Coiled-coil domain of nucleotide exchange factor GrpE"/>
    <property type="match status" value="1"/>
</dbReference>
<dbReference type="NCBIfam" id="NF010761">
    <property type="entry name" value="PRK14164.1"/>
    <property type="match status" value="1"/>
</dbReference>
<keyword evidence="3" id="KW-0963">Cytoplasm</keyword>
<feature type="compositionally biased region" description="Polar residues" evidence="5">
    <location>
        <begin position="200"/>
        <end position="212"/>
    </location>
</feature>
<name>A0ABU3WK09_9NOCA</name>
<reference evidence="6 7" key="1">
    <citation type="submission" date="2019-10" db="EMBL/GenBank/DDBJ databases">
        <title>Draft Genome Assembly of Rhodococcus zopfii DSM44189.</title>
        <authorList>
            <person name="Sutton J.M."/>
            <person name="Akob D.M."/>
            <person name="Bushman T.J."/>
        </authorList>
    </citation>
    <scope>NUCLEOTIDE SEQUENCE [LARGE SCALE GENOMIC DNA]</scope>
    <source>
        <strain evidence="6 7">DSM 44189</strain>
    </source>
</reference>
<dbReference type="RefSeq" id="WP_072814478.1">
    <property type="nucleotide sequence ID" value="NZ_JAHWLX010000225.1"/>
</dbReference>
<proteinExistence type="inferred from homology"/>
<feature type="compositionally biased region" description="Low complexity" evidence="5">
    <location>
        <begin position="41"/>
        <end position="56"/>
    </location>
</feature>
<dbReference type="Gene3D" id="3.90.20.20">
    <property type="match status" value="1"/>
</dbReference>
<dbReference type="Proteomes" id="UP001275440">
    <property type="component" value="Unassembled WGS sequence"/>
</dbReference>
<keyword evidence="2 3" id="KW-0143">Chaperone</keyword>
<dbReference type="InterPro" id="IPR009012">
    <property type="entry name" value="GrpE_head"/>
</dbReference>
<evidence type="ECO:0000256" key="3">
    <source>
        <dbReference type="HAMAP-Rule" id="MF_01151"/>
    </source>
</evidence>
<dbReference type="PANTHER" id="PTHR21237">
    <property type="entry name" value="GRPE PROTEIN"/>
    <property type="match status" value="1"/>
</dbReference>
<comment type="caution">
    <text evidence="6">The sequence shown here is derived from an EMBL/GenBank/DDBJ whole genome shotgun (WGS) entry which is preliminary data.</text>
</comment>
<dbReference type="CDD" id="cd00446">
    <property type="entry name" value="GrpE"/>
    <property type="match status" value="1"/>
</dbReference>
<dbReference type="Pfam" id="PF01025">
    <property type="entry name" value="GrpE"/>
    <property type="match status" value="1"/>
</dbReference>
<accession>A0ABU3WK09</accession>
<feature type="region of interest" description="Disordered" evidence="5">
    <location>
        <begin position="40"/>
        <end position="66"/>
    </location>
</feature>
<evidence type="ECO:0000313" key="6">
    <source>
        <dbReference type="EMBL" id="MDV2474273.1"/>
    </source>
</evidence>
<evidence type="ECO:0000256" key="1">
    <source>
        <dbReference type="ARBA" id="ARBA00009054"/>
    </source>
</evidence>
<protein>
    <recommendedName>
        <fullName evidence="3">Protein GrpE</fullName>
    </recommendedName>
    <alternativeName>
        <fullName evidence="3">HSP-70 cofactor</fullName>
    </alternativeName>
</protein>
<comment type="function">
    <text evidence="3">Participates actively in the response to hyperosmotic and heat shock by preventing the aggregation of stress-denatured proteins, in association with DnaK and GrpE. It is the nucleotide exchange factor for DnaK and may function as a thermosensor. Unfolded proteins bind initially to DnaJ; upon interaction with the DnaJ-bound protein, DnaK hydrolyzes its bound ATP, resulting in the formation of a stable complex. GrpE releases ADP from DnaK; ATP binding to DnaK triggers the release of the substrate protein, thus completing the reaction cycle. Several rounds of ATP-dependent interactions between DnaJ, DnaK and GrpE are required for fully efficient folding.</text>
</comment>
<dbReference type="EMBL" id="WBMO01000001">
    <property type="protein sequence ID" value="MDV2474273.1"/>
    <property type="molecule type" value="Genomic_DNA"/>
</dbReference>
<dbReference type="Gene3D" id="2.30.22.10">
    <property type="entry name" value="Head domain of nucleotide exchange factor GrpE"/>
    <property type="match status" value="1"/>
</dbReference>
<dbReference type="PRINTS" id="PR00773">
    <property type="entry name" value="GRPEPROTEIN"/>
</dbReference>
<evidence type="ECO:0000256" key="5">
    <source>
        <dbReference type="SAM" id="MobiDB-lite"/>
    </source>
</evidence>
<dbReference type="HAMAP" id="MF_01151">
    <property type="entry name" value="GrpE"/>
    <property type="match status" value="1"/>
</dbReference>
<dbReference type="InterPro" id="IPR000740">
    <property type="entry name" value="GrpE"/>
</dbReference>
<feature type="region of interest" description="Disordered" evidence="5">
    <location>
        <begin position="1"/>
        <end position="23"/>
    </location>
</feature>
<dbReference type="PANTHER" id="PTHR21237:SF23">
    <property type="entry name" value="GRPE PROTEIN HOMOLOG, MITOCHONDRIAL"/>
    <property type="match status" value="1"/>
</dbReference>
<sequence length="212" mass="22771">MSAERPEQEPVTVTDKRRIDPDTFEVRDADAEAQVIEVETESAAPAAGDEAALTAEPSPETAELAERTADLQRVTAEYANYRRRIERERVAAIEGAKASVVGQFLDLVDDLDRARAHGDLEAGPMKALSDKLTGILTGLGLEGFGTEGDPFEPDLHEAVHMEGDGNHPVLGTVLRKGYRLGDRVLRHAMVTVTDGDPNDTPAQTSPDGSGTE</sequence>
<dbReference type="SUPFAM" id="SSF51064">
    <property type="entry name" value="Head domain of nucleotide exchange factor GrpE"/>
    <property type="match status" value="1"/>
</dbReference>
<feature type="region of interest" description="Disordered" evidence="5">
    <location>
        <begin position="191"/>
        <end position="212"/>
    </location>
</feature>
<comment type="subcellular location">
    <subcellularLocation>
        <location evidence="3">Cytoplasm</location>
    </subcellularLocation>
</comment>
<evidence type="ECO:0000313" key="7">
    <source>
        <dbReference type="Proteomes" id="UP001275440"/>
    </source>
</evidence>
<dbReference type="InterPro" id="IPR013805">
    <property type="entry name" value="GrpE_CC"/>
</dbReference>
<comment type="similarity">
    <text evidence="1 3 4">Belongs to the GrpE family.</text>
</comment>
<organism evidence="6 7">
    <name type="scientific">Rhodococcus zopfii</name>
    <dbReference type="NCBI Taxonomy" id="43772"/>
    <lineage>
        <taxon>Bacteria</taxon>
        <taxon>Bacillati</taxon>
        <taxon>Actinomycetota</taxon>
        <taxon>Actinomycetes</taxon>
        <taxon>Mycobacteriales</taxon>
        <taxon>Nocardiaceae</taxon>
        <taxon>Rhodococcus</taxon>
    </lineage>
</organism>
<evidence type="ECO:0000256" key="2">
    <source>
        <dbReference type="ARBA" id="ARBA00023186"/>
    </source>
</evidence>
<evidence type="ECO:0000256" key="4">
    <source>
        <dbReference type="RuleBase" id="RU004478"/>
    </source>
</evidence>
<comment type="subunit">
    <text evidence="3">Homodimer.</text>
</comment>
<gene>
    <name evidence="3 6" type="primary">grpE</name>
    <name evidence="6" type="ORF">F8M49_00590</name>
</gene>
<keyword evidence="3" id="KW-0346">Stress response</keyword>
<keyword evidence="7" id="KW-1185">Reference proteome</keyword>